<feature type="chain" id="PRO_5002362512" evidence="2">
    <location>
        <begin position="23"/>
        <end position="197"/>
    </location>
</feature>
<dbReference type="HOGENOM" id="CLU_119744_0_0_1"/>
<evidence type="ECO:0000256" key="2">
    <source>
        <dbReference type="SAM" id="SignalP"/>
    </source>
</evidence>
<feature type="region of interest" description="Disordered" evidence="1">
    <location>
        <begin position="41"/>
        <end position="101"/>
    </location>
</feature>
<accession>A0A0E0HZG3</accession>
<feature type="signal peptide" evidence="2">
    <location>
        <begin position="1"/>
        <end position="22"/>
    </location>
</feature>
<evidence type="ECO:0000313" key="3">
    <source>
        <dbReference type="EnsemblPlants" id="ONIVA07G09550.1"/>
    </source>
</evidence>
<dbReference type="EnsemblPlants" id="ONIVA07G09550.1">
    <property type="protein sequence ID" value="ONIVA07G09550.1"/>
    <property type="gene ID" value="ONIVA07G09550"/>
</dbReference>
<protein>
    <submittedName>
        <fullName evidence="3">Uncharacterized protein</fullName>
    </submittedName>
</protein>
<dbReference type="Proteomes" id="UP000006591">
    <property type="component" value="Chromosome 7"/>
</dbReference>
<evidence type="ECO:0000313" key="4">
    <source>
        <dbReference type="Proteomes" id="UP000006591"/>
    </source>
</evidence>
<proteinExistence type="predicted"/>
<reference evidence="3" key="2">
    <citation type="submission" date="2018-04" db="EMBL/GenBank/DDBJ databases">
        <title>OnivRS2 (Oryza nivara Reference Sequence Version 2).</title>
        <authorList>
            <person name="Zhang J."/>
            <person name="Kudrna D."/>
            <person name="Lee S."/>
            <person name="Talag J."/>
            <person name="Rajasekar S."/>
            <person name="Welchert J."/>
            <person name="Hsing Y.-I."/>
            <person name="Wing R.A."/>
        </authorList>
    </citation>
    <scope>NUCLEOTIDE SEQUENCE [LARGE SCALE GENOMIC DNA]</scope>
    <source>
        <strain evidence="3">SL10</strain>
    </source>
</reference>
<dbReference type="OMA" id="WKEQGRR"/>
<dbReference type="AlphaFoldDB" id="A0A0E0HZG3"/>
<feature type="compositionally biased region" description="Basic and acidic residues" evidence="1">
    <location>
        <begin position="80"/>
        <end position="92"/>
    </location>
</feature>
<evidence type="ECO:0000256" key="1">
    <source>
        <dbReference type="SAM" id="MobiDB-lite"/>
    </source>
</evidence>
<feature type="compositionally biased region" description="Basic and acidic residues" evidence="1">
    <location>
        <begin position="56"/>
        <end position="70"/>
    </location>
</feature>
<organism evidence="3">
    <name type="scientific">Oryza nivara</name>
    <name type="common">Indian wild rice</name>
    <name type="synonym">Oryza sativa f. spontanea</name>
    <dbReference type="NCBI Taxonomy" id="4536"/>
    <lineage>
        <taxon>Eukaryota</taxon>
        <taxon>Viridiplantae</taxon>
        <taxon>Streptophyta</taxon>
        <taxon>Embryophyta</taxon>
        <taxon>Tracheophyta</taxon>
        <taxon>Spermatophyta</taxon>
        <taxon>Magnoliopsida</taxon>
        <taxon>Liliopsida</taxon>
        <taxon>Poales</taxon>
        <taxon>Poaceae</taxon>
        <taxon>BOP clade</taxon>
        <taxon>Oryzoideae</taxon>
        <taxon>Oryzeae</taxon>
        <taxon>Oryzinae</taxon>
        <taxon>Oryza</taxon>
    </lineage>
</organism>
<keyword evidence="2" id="KW-0732">Signal</keyword>
<feature type="region of interest" description="Disordered" evidence="1">
    <location>
        <begin position="126"/>
        <end position="145"/>
    </location>
</feature>
<keyword evidence="4" id="KW-1185">Reference proteome</keyword>
<dbReference type="Gramene" id="ONIVA07G09550.1">
    <property type="protein sequence ID" value="ONIVA07G09550.1"/>
    <property type="gene ID" value="ONIVA07G09550"/>
</dbReference>
<sequence length="197" mass="21950">MPLPSPFPSILFLSVSIFFAASRRDGGGGADFGTQRKEGVAVQASRGREAATALSDVRRERMAVTTPKREGRGRRRCRRKEGGDGAWKEQGRRGSQAAVPTRRAEGAVALGDGAAAPALALRGRMGRQLGERGRRRRRQLARGVGADARREETARWLQLRRRELVSGRRCFRRRGRGWMEGRRRKGRGWMEKVTAVT</sequence>
<reference evidence="3" key="1">
    <citation type="submission" date="2015-04" db="UniProtKB">
        <authorList>
            <consortium name="EnsemblPlants"/>
        </authorList>
    </citation>
    <scope>IDENTIFICATION</scope>
    <source>
        <strain evidence="3">SL10</strain>
    </source>
</reference>
<name>A0A0E0HZG3_ORYNI</name>